<evidence type="ECO:0000256" key="5">
    <source>
        <dbReference type="SAM" id="Phobius"/>
    </source>
</evidence>
<dbReference type="AlphaFoldDB" id="A0A8K0WLE4"/>
<feature type="transmembrane region" description="Helical" evidence="5">
    <location>
        <begin position="112"/>
        <end position="132"/>
    </location>
</feature>
<dbReference type="EMBL" id="JAGPNK010000016">
    <property type="protein sequence ID" value="KAH7307957.1"/>
    <property type="molecule type" value="Genomic_DNA"/>
</dbReference>
<dbReference type="PANTHER" id="PTHR10231">
    <property type="entry name" value="NUCLEOTIDE-SUGAR TRANSMEMBRANE TRANSPORTER"/>
    <property type="match status" value="1"/>
</dbReference>
<feature type="transmembrane region" description="Helical" evidence="5">
    <location>
        <begin position="80"/>
        <end position="100"/>
    </location>
</feature>
<keyword evidence="4 5" id="KW-0472">Membrane</keyword>
<gene>
    <name evidence="6" type="ORF">B0I35DRAFT_361214</name>
</gene>
<keyword evidence="3 5" id="KW-1133">Transmembrane helix</keyword>
<dbReference type="InterPro" id="IPR007271">
    <property type="entry name" value="Nuc_sug_transpt"/>
</dbReference>
<evidence type="ECO:0000256" key="1">
    <source>
        <dbReference type="ARBA" id="ARBA00004141"/>
    </source>
</evidence>
<evidence type="ECO:0000256" key="2">
    <source>
        <dbReference type="ARBA" id="ARBA00022692"/>
    </source>
</evidence>
<evidence type="ECO:0000313" key="6">
    <source>
        <dbReference type="EMBL" id="KAH7307957.1"/>
    </source>
</evidence>
<comment type="caution">
    <text evidence="6">The sequence shown here is derived from an EMBL/GenBank/DDBJ whole genome shotgun (WGS) entry which is preliminary data.</text>
</comment>
<keyword evidence="7" id="KW-1185">Reference proteome</keyword>
<evidence type="ECO:0000256" key="3">
    <source>
        <dbReference type="ARBA" id="ARBA00022989"/>
    </source>
</evidence>
<feature type="non-terminal residue" evidence="6">
    <location>
        <position position="1"/>
    </location>
</feature>
<reference evidence="6" key="1">
    <citation type="journal article" date="2021" name="Nat. Commun.">
        <title>Genetic determinants of endophytism in the Arabidopsis root mycobiome.</title>
        <authorList>
            <person name="Mesny F."/>
            <person name="Miyauchi S."/>
            <person name="Thiergart T."/>
            <person name="Pickel B."/>
            <person name="Atanasova L."/>
            <person name="Karlsson M."/>
            <person name="Huettel B."/>
            <person name="Barry K.W."/>
            <person name="Haridas S."/>
            <person name="Chen C."/>
            <person name="Bauer D."/>
            <person name="Andreopoulos W."/>
            <person name="Pangilinan J."/>
            <person name="LaButti K."/>
            <person name="Riley R."/>
            <person name="Lipzen A."/>
            <person name="Clum A."/>
            <person name="Drula E."/>
            <person name="Henrissat B."/>
            <person name="Kohler A."/>
            <person name="Grigoriev I.V."/>
            <person name="Martin F.M."/>
            <person name="Hacquard S."/>
        </authorList>
    </citation>
    <scope>NUCLEOTIDE SEQUENCE</scope>
    <source>
        <strain evidence="6">MPI-CAGE-CH-0235</strain>
    </source>
</reference>
<organism evidence="6 7">
    <name type="scientific">Stachybotrys elegans</name>
    <dbReference type="NCBI Taxonomy" id="80388"/>
    <lineage>
        <taxon>Eukaryota</taxon>
        <taxon>Fungi</taxon>
        <taxon>Dikarya</taxon>
        <taxon>Ascomycota</taxon>
        <taxon>Pezizomycotina</taxon>
        <taxon>Sordariomycetes</taxon>
        <taxon>Hypocreomycetidae</taxon>
        <taxon>Hypocreales</taxon>
        <taxon>Stachybotryaceae</taxon>
        <taxon>Stachybotrys</taxon>
    </lineage>
</organism>
<evidence type="ECO:0000313" key="7">
    <source>
        <dbReference type="Proteomes" id="UP000813444"/>
    </source>
</evidence>
<dbReference type="GO" id="GO:0015165">
    <property type="term" value="F:pyrimidine nucleotide-sugar transmembrane transporter activity"/>
    <property type="evidence" value="ECO:0007669"/>
    <property type="project" value="InterPro"/>
</dbReference>
<dbReference type="GO" id="GO:0000139">
    <property type="term" value="C:Golgi membrane"/>
    <property type="evidence" value="ECO:0007669"/>
    <property type="project" value="InterPro"/>
</dbReference>
<feature type="transmembrane region" description="Helical" evidence="5">
    <location>
        <begin position="18"/>
        <end position="40"/>
    </location>
</feature>
<proteinExistence type="predicted"/>
<protein>
    <submittedName>
        <fullName evidence="6">Nucleotide-sugar transporter</fullName>
    </submittedName>
</protein>
<sequence>LYTAAAALQGVGAYHLDILPYLVLSQLKLVLTPVFGMLLLKLCFDRHQWACLLSMACGMILVQSGTITSTDHNQVKEKNMAHGAIAMVIAGGCVAFSGVFMEMMLKTSPHHLVHNAHLAAYSCVFALAGYLWRAGFQPGSFFQGYHGLVWLFVFLNALGGFLVAWCIRITSTIGKNYAQGFGFVLASTIPLLAQSRRNSTQVRSFDGLLRFR</sequence>
<comment type="subcellular location">
    <subcellularLocation>
        <location evidence="1">Membrane</location>
        <topology evidence="1">Multi-pass membrane protein</topology>
    </subcellularLocation>
</comment>
<dbReference type="Pfam" id="PF04142">
    <property type="entry name" value="Nuc_sug_transp"/>
    <property type="match status" value="1"/>
</dbReference>
<dbReference type="OrthoDB" id="408493at2759"/>
<evidence type="ECO:0000256" key="4">
    <source>
        <dbReference type="ARBA" id="ARBA00023136"/>
    </source>
</evidence>
<feature type="transmembrane region" description="Helical" evidence="5">
    <location>
        <begin position="49"/>
        <end position="68"/>
    </location>
</feature>
<accession>A0A8K0WLE4</accession>
<dbReference type="Proteomes" id="UP000813444">
    <property type="component" value="Unassembled WGS sequence"/>
</dbReference>
<keyword evidence="2 5" id="KW-0812">Transmembrane</keyword>
<feature type="transmembrane region" description="Helical" evidence="5">
    <location>
        <begin position="144"/>
        <end position="167"/>
    </location>
</feature>
<name>A0A8K0WLE4_9HYPO</name>